<dbReference type="AlphaFoldDB" id="A0A8H3FRH9"/>
<dbReference type="OrthoDB" id="5357049at2759"/>
<name>A0A8H3FRH9_9LECA</name>
<feature type="compositionally biased region" description="Basic and acidic residues" evidence="1">
    <location>
        <begin position="145"/>
        <end position="155"/>
    </location>
</feature>
<comment type="caution">
    <text evidence="2">The sequence shown here is derived from an EMBL/GenBank/DDBJ whole genome shotgun (WGS) entry which is preliminary data.</text>
</comment>
<protein>
    <submittedName>
        <fullName evidence="2">Uncharacterized protein</fullName>
    </submittedName>
</protein>
<feature type="compositionally biased region" description="Basic and acidic residues" evidence="1">
    <location>
        <begin position="1054"/>
        <end position="1097"/>
    </location>
</feature>
<sequence>MASIRKKLSMALGFNGEASPSLSNANSMDMSRGSIDSGYHSMIAKPKRGDQGGLSQTATFIESGMESSPERSPRKLHKAISSTFSGAMQAFSNTVRSTTSYIYPTAGEPELPSNEWAECETPKKQSHRSSIMSSIRSRKQRFTPRSRDDKNESPELPKSPVPVTREKAPALDVEIPNPFFSYESLGESSSSRGSPLLAGVKLPTAAKNLWPGPTRIIVDQASGNDRRGTLDLASSMFDDPYIEQGDRLQHGLSFVTSVAEFALESPSPETKKLHLSDDKGYFSEVESNADVSESDGLASACLKYVAPGSPEARTSSPCRHKDHAAPHVHNTSSASPCQRTVPSRMSSPVPLGPKPSKSETLDGTAEKTASQHSLSRISSHHSANLEDGLNALFPSREDTMTSKSRSLYKRMPSDVYEADAESLESSMGSRATWERHRADRERRYIEIIDMAPNTESDEEVGSELELKRSPSKKPVHYAEELVLNTVNIEGSETTPRYPTGDLRYAVEAIERSAFPVGDLAYAVEAIERPSVTTFDPLETVFQQRPMLRLSDMIDEQGTLRVPDPQNLSPSRLDVPSSSPADLSPSQVELPSSPEPSLVDIPAAPKYTMMTMKLTDEEVMAFGAGDLDDQSIGRISCESTDGSAHSSPEQQPRAAPEDVSGTDFKAGGLLVPTYLSRSTKTAPLEEYAYEAGLEAAGISMPTNPSTVAQARPAMDNTYEGDLKATSVFNPIFEETSHSTYSRELETVSTLSKPQSRNGTPFEHSRKVSASSDDIDDSCAITTHGPLCNAPPPFPSLHVRSEPARHIPCAIDGSATHGDEQIRITGPANAVVNPSLPSPIDDPGDKPDEAGSKLSPSKTLEGLVSPNNYAQGTWLEQHDLQSSSPGRTINMQSPCNSNAPQETFNAAKLPSFVSPSPASSKKARRKQKKCSSGMGTVPFAELTLNPRNIILEPDFSPTKRELNRTSALDKTQTALGESARNLEGSVQKPSPNHQLGRKNRRGRDQTSLEEFTEIVGDSVRWLDPSSKSKSSRKTLGGKGQAAAALPATSSPLRMKVIQDRGKLVSDETREDAANAKDSKPRLEPEFSIKHFDSTSHDPPLDANQTLGSTSYTGYELDSVFQTSPSTYCRHERGDDLQQDSDKKAAQFASDDETIGNDSESDKDAPRASGQKKNDKSLLEAEKKFAAVQRGLERKSDRACSRLVGKLKSGALGGDHVREGESAHKEGRPPWRP</sequence>
<feature type="compositionally biased region" description="Basic and acidic residues" evidence="1">
    <location>
        <begin position="1212"/>
        <end position="1230"/>
    </location>
</feature>
<proteinExistence type="predicted"/>
<evidence type="ECO:0000313" key="2">
    <source>
        <dbReference type="EMBL" id="CAF9925956.1"/>
    </source>
</evidence>
<reference evidence="2" key="1">
    <citation type="submission" date="2021-03" db="EMBL/GenBank/DDBJ databases">
        <authorList>
            <person name="Tagirdzhanova G."/>
        </authorList>
    </citation>
    <scope>NUCLEOTIDE SEQUENCE</scope>
</reference>
<feature type="compositionally biased region" description="Low complexity" evidence="1">
    <location>
        <begin position="1039"/>
        <end position="1050"/>
    </location>
</feature>
<feature type="region of interest" description="Disordered" evidence="1">
    <location>
        <begin position="969"/>
        <end position="1006"/>
    </location>
</feature>
<feature type="region of interest" description="Disordered" evidence="1">
    <location>
        <begin position="1019"/>
        <end position="1107"/>
    </location>
</feature>
<feature type="region of interest" description="Disordered" evidence="1">
    <location>
        <begin position="44"/>
        <end position="76"/>
    </location>
</feature>
<organism evidence="2 3">
    <name type="scientific">Alectoria fallacina</name>
    <dbReference type="NCBI Taxonomy" id="1903189"/>
    <lineage>
        <taxon>Eukaryota</taxon>
        <taxon>Fungi</taxon>
        <taxon>Dikarya</taxon>
        <taxon>Ascomycota</taxon>
        <taxon>Pezizomycotina</taxon>
        <taxon>Lecanoromycetes</taxon>
        <taxon>OSLEUM clade</taxon>
        <taxon>Lecanoromycetidae</taxon>
        <taxon>Lecanorales</taxon>
        <taxon>Lecanorineae</taxon>
        <taxon>Parmeliaceae</taxon>
        <taxon>Alectoria</taxon>
    </lineage>
</organism>
<feature type="region of interest" description="Disordered" evidence="1">
    <location>
        <begin position="745"/>
        <end position="771"/>
    </location>
</feature>
<feature type="region of interest" description="Disordered" evidence="1">
    <location>
        <begin position="1123"/>
        <end position="1230"/>
    </location>
</feature>
<feature type="compositionally biased region" description="Polar residues" evidence="1">
    <location>
        <begin position="745"/>
        <end position="757"/>
    </location>
</feature>
<feature type="compositionally biased region" description="Acidic residues" evidence="1">
    <location>
        <begin position="1147"/>
        <end position="1156"/>
    </location>
</feature>
<dbReference type="EMBL" id="CAJPDR010000209">
    <property type="protein sequence ID" value="CAF9925956.1"/>
    <property type="molecule type" value="Genomic_DNA"/>
</dbReference>
<feature type="region of interest" description="Disordered" evidence="1">
    <location>
        <begin position="827"/>
        <end position="862"/>
    </location>
</feature>
<feature type="region of interest" description="Disordered" evidence="1">
    <location>
        <begin position="308"/>
        <end position="382"/>
    </location>
</feature>
<feature type="compositionally biased region" description="Polar residues" evidence="1">
    <location>
        <begin position="636"/>
        <end position="649"/>
    </location>
</feature>
<feature type="compositionally biased region" description="Polar residues" evidence="1">
    <location>
        <begin position="329"/>
        <end position="346"/>
    </location>
</feature>
<evidence type="ECO:0000313" key="3">
    <source>
        <dbReference type="Proteomes" id="UP000664203"/>
    </source>
</evidence>
<dbReference type="Proteomes" id="UP000664203">
    <property type="component" value="Unassembled WGS sequence"/>
</dbReference>
<evidence type="ECO:0000256" key="1">
    <source>
        <dbReference type="SAM" id="MobiDB-lite"/>
    </source>
</evidence>
<gene>
    <name evidence="2" type="ORF">ALECFALPRED_003260</name>
</gene>
<keyword evidence="3" id="KW-1185">Reference proteome</keyword>
<feature type="region of interest" description="Disordered" evidence="1">
    <location>
        <begin position="558"/>
        <end position="599"/>
    </location>
</feature>
<accession>A0A8H3FRH9</accession>
<feature type="compositionally biased region" description="Polar residues" evidence="1">
    <location>
        <begin position="565"/>
        <end position="589"/>
    </location>
</feature>
<feature type="compositionally biased region" description="Basic and acidic residues" evidence="1">
    <location>
        <begin position="1126"/>
        <end position="1142"/>
    </location>
</feature>
<feature type="compositionally biased region" description="Basic and acidic residues" evidence="1">
    <location>
        <begin position="1157"/>
        <end position="1197"/>
    </location>
</feature>
<feature type="region of interest" description="Disordered" evidence="1">
    <location>
        <begin position="106"/>
        <end position="170"/>
    </location>
</feature>
<feature type="compositionally biased region" description="Polar residues" evidence="1">
    <location>
        <begin position="367"/>
        <end position="382"/>
    </location>
</feature>
<feature type="region of interest" description="Disordered" evidence="1">
    <location>
        <begin position="631"/>
        <end position="660"/>
    </location>
</feature>
<feature type="region of interest" description="Disordered" evidence="1">
    <location>
        <begin position="908"/>
        <end position="931"/>
    </location>
</feature>